<dbReference type="EMBL" id="JQCQ01000050">
    <property type="protein sequence ID" value="KRO21317.1"/>
    <property type="molecule type" value="Genomic_DNA"/>
</dbReference>
<accession>A0A0R2N6B4</accession>
<gene>
    <name evidence="4" type="ORF">IV88_GL001441</name>
</gene>
<evidence type="ECO:0000313" key="4">
    <source>
        <dbReference type="EMBL" id="KRO21317.1"/>
    </source>
</evidence>
<dbReference type="PANTHER" id="PTHR48106:SF18">
    <property type="entry name" value="QUINONE OXIDOREDUCTASE PIG3"/>
    <property type="match status" value="1"/>
</dbReference>
<comment type="caution">
    <text evidence="4">The sequence shown here is derived from an EMBL/GenBank/DDBJ whole genome shotgun (WGS) entry which is preliminary data.</text>
</comment>
<feature type="domain" description="Enoyl reductase (ER)" evidence="3">
    <location>
        <begin position="10"/>
        <end position="314"/>
    </location>
</feature>
<dbReference type="AlphaFoldDB" id="A0A0R2N6B4"/>
<dbReference type="InterPro" id="IPR020843">
    <property type="entry name" value="ER"/>
</dbReference>
<sequence>MKAIVVNNPGGPEVLEYKDIPTPKIKSGWSLVKVRGFGINHSEIFTREGKSPSVTFPRVLGIEAVGTIEESSDESRLPIGQKIISIMGEMGREFDGGYAEYVLLPNNQIYPINTDLSWEKLAAVPETYYTAYGSLIGLNIQPNQSLLIRGATSGVGIAAVKLAKAMFQELKVIGTSRSSKKEKMLLDVGFDKVIIDNGALQTDMKFDRILDIIGPKTVPDSLQKLNTYGIVCSTGQLGGVWTLNNFDPIIKIPNNCYLTSFYSGDVKEKELNDMLKFIEKNNVDVAPEKIYKLSETRLAHEYLASSNSFGKTVVLPFGI</sequence>
<dbReference type="PANTHER" id="PTHR48106">
    <property type="entry name" value="QUINONE OXIDOREDUCTASE PIG3-RELATED"/>
    <property type="match status" value="1"/>
</dbReference>
<keyword evidence="5" id="KW-1185">Reference proteome</keyword>
<organism evidence="4 5">
    <name type="scientific">Pediococcus argentinicus</name>
    <dbReference type="NCBI Taxonomy" id="480391"/>
    <lineage>
        <taxon>Bacteria</taxon>
        <taxon>Bacillati</taxon>
        <taxon>Bacillota</taxon>
        <taxon>Bacilli</taxon>
        <taxon>Lactobacillales</taxon>
        <taxon>Lactobacillaceae</taxon>
        <taxon>Pediococcus</taxon>
    </lineage>
</organism>
<dbReference type="Pfam" id="PF08240">
    <property type="entry name" value="ADH_N"/>
    <property type="match status" value="1"/>
</dbReference>
<dbReference type="GO" id="GO:0016651">
    <property type="term" value="F:oxidoreductase activity, acting on NAD(P)H"/>
    <property type="evidence" value="ECO:0007669"/>
    <property type="project" value="TreeGrafter"/>
</dbReference>
<name>A0A0R2N6B4_9LACO</name>
<dbReference type="Gene3D" id="3.40.50.720">
    <property type="entry name" value="NAD(P)-binding Rossmann-like Domain"/>
    <property type="match status" value="1"/>
</dbReference>
<reference evidence="4 5" key="1">
    <citation type="journal article" date="2015" name="Genome Announc.">
        <title>Expanding the biotechnology potential of lactobacilli through comparative genomics of 213 strains and associated genera.</title>
        <authorList>
            <person name="Sun Z."/>
            <person name="Harris H.M."/>
            <person name="McCann A."/>
            <person name="Guo C."/>
            <person name="Argimon S."/>
            <person name="Zhang W."/>
            <person name="Yang X."/>
            <person name="Jeffery I.B."/>
            <person name="Cooney J.C."/>
            <person name="Kagawa T.F."/>
            <person name="Liu W."/>
            <person name="Song Y."/>
            <person name="Salvetti E."/>
            <person name="Wrobel A."/>
            <person name="Rasinkangas P."/>
            <person name="Parkhill J."/>
            <person name="Rea M.C."/>
            <person name="O'Sullivan O."/>
            <person name="Ritari J."/>
            <person name="Douillard F.P."/>
            <person name="Paul Ross R."/>
            <person name="Yang R."/>
            <person name="Briner A.E."/>
            <person name="Felis G.E."/>
            <person name="de Vos W.M."/>
            <person name="Barrangou R."/>
            <person name="Klaenhammer T.R."/>
            <person name="Caufield P.W."/>
            <person name="Cui Y."/>
            <person name="Zhang H."/>
            <person name="O'Toole P.W."/>
        </authorList>
    </citation>
    <scope>NUCLEOTIDE SEQUENCE [LARGE SCALE GENOMIC DNA]</scope>
    <source>
        <strain evidence="4 5">DSM 23026</strain>
    </source>
</reference>
<dbReference type="RefSeq" id="WP_057800469.1">
    <property type="nucleotide sequence ID" value="NZ_BJZZ01000052.1"/>
</dbReference>
<dbReference type="InterPro" id="IPR011032">
    <property type="entry name" value="GroES-like_sf"/>
</dbReference>
<evidence type="ECO:0000256" key="1">
    <source>
        <dbReference type="ARBA" id="ARBA00022857"/>
    </source>
</evidence>
<proteinExistence type="predicted"/>
<dbReference type="SUPFAM" id="SSF50129">
    <property type="entry name" value="GroES-like"/>
    <property type="match status" value="1"/>
</dbReference>
<dbReference type="OrthoDB" id="9792162at2"/>
<evidence type="ECO:0000313" key="5">
    <source>
        <dbReference type="Proteomes" id="UP000051249"/>
    </source>
</evidence>
<dbReference type="Gene3D" id="3.90.180.10">
    <property type="entry name" value="Medium-chain alcohol dehydrogenases, catalytic domain"/>
    <property type="match status" value="1"/>
</dbReference>
<protein>
    <recommendedName>
        <fullName evidence="3">Enoyl reductase (ER) domain-containing protein</fullName>
    </recommendedName>
</protein>
<dbReference type="GO" id="GO:0070402">
    <property type="term" value="F:NADPH binding"/>
    <property type="evidence" value="ECO:0007669"/>
    <property type="project" value="TreeGrafter"/>
</dbReference>
<dbReference type="PATRIC" id="fig|480391.4.peg.1465"/>
<dbReference type="InterPro" id="IPR036291">
    <property type="entry name" value="NAD(P)-bd_dom_sf"/>
</dbReference>
<keyword evidence="1" id="KW-0521">NADP</keyword>
<dbReference type="Pfam" id="PF13602">
    <property type="entry name" value="ADH_zinc_N_2"/>
    <property type="match status" value="1"/>
</dbReference>
<dbReference type="SMART" id="SM00829">
    <property type="entry name" value="PKS_ER"/>
    <property type="match status" value="1"/>
</dbReference>
<dbReference type="Proteomes" id="UP000051249">
    <property type="component" value="Unassembled WGS sequence"/>
</dbReference>
<dbReference type="CDD" id="cd08243">
    <property type="entry name" value="quinone_oxidoreductase_like_1"/>
    <property type="match status" value="1"/>
</dbReference>
<keyword evidence="2" id="KW-0560">Oxidoreductase</keyword>
<dbReference type="InterPro" id="IPR013154">
    <property type="entry name" value="ADH-like_N"/>
</dbReference>
<dbReference type="SUPFAM" id="SSF51735">
    <property type="entry name" value="NAD(P)-binding Rossmann-fold domains"/>
    <property type="match status" value="1"/>
</dbReference>
<evidence type="ECO:0000259" key="3">
    <source>
        <dbReference type="SMART" id="SM00829"/>
    </source>
</evidence>
<evidence type="ECO:0000256" key="2">
    <source>
        <dbReference type="ARBA" id="ARBA00023002"/>
    </source>
</evidence>